<feature type="compositionally biased region" description="Low complexity" evidence="1">
    <location>
        <begin position="54"/>
        <end position="66"/>
    </location>
</feature>
<organism evidence="2 3">
    <name type="scientific">Linum tenue</name>
    <dbReference type="NCBI Taxonomy" id="586396"/>
    <lineage>
        <taxon>Eukaryota</taxon>
        <taxon>Viridiplantae</taxon>
        <taxon>Streptophyta</taxon>
        <taxon>Embryophyta</taxon>
        <taxon>Tracheophyta</taxon>
        <taxon>Spermatophyta</taxon>
        <taxon>Magnoliopsida</taxon>
        <taxon>eudicotyledons</taxon>
        <taxon>Gunneridae</taxon>
        <taxon>Pentapetalae</taxon>
        <taxon>rosids</taxon>
        <taxon>fabids</taxon>
        <taxon>Malpighiales</taxon>
        <taxon>Linaceae</taxon>
        <taxon>Linum</taxon>
    </lineage>
</organism>
<accession>A0AAV0MMR8</accession>
<protein>
    <submittedName>
        <fullName evidence="2">Uncharacterized protein</fullName>
    </submittedName>
</protein>
<feature type="region of interest" description="Disordered" evidence="1">
    <location>
        <begin position="1"/>
        <end position="110"/>
    </location>
</feature>
<dbReference type="AlphaFoldDB" id="A0AAV0MMR8"/>
<dbReference type="Proteomes" id="UP001154282">
    <property type="component" value="Unassembled WGS sequence"/>
</dbReference>
<evidence type="ECO:0000256" key="1">
    <source>
        <dbReference type="SAM" id="MobiDB-lite"/>
    </source>
</evidence>
<dbReference type="EMBL" id="CAMGYJ010000007">
    <property type="protein sequence ID" value="CAI0447700.1"/>
    <property type="molecule type" value="Genomic_DNA"/>
</dbReference>
<proteinExistence type="predicted"/>
<name>A0AAV0MMR8_9ROSI</name>
<feature type="compositionally biased region" description="Basic and acidic residues" evidence="1">
    <location>
        <begin position="73"/>
        <end position="90"/>
    </location>
</feature>
<reference evidence="2" key="1">
    <citation type="submission" date="2022-08" db="EMBL/GenBank/DDBJ databases">
        <authorList>
            <person name="Gutierrez-Valencia J."/>
        </authorList>
    </citation>
    <scope>NUCLEOTIDE SEQUENCE</scope>
</reference>
<evidence type="ECO:0000313" key="2">
    <source>
        <dbReference type="EMBL" id="CAI0447700.1"/>
    </source>
</evidence>
<comment type="caution">
    <text evidence="2">The sequence shown here is derived from an EMBL/GenBank/DDBJ whole genome shotgun (WGS) entry which is preliminary data.</text>
</comment>
<feature type="compositionally biased region" description="Low complexity" evidence="1">
    <location>
        <begin position="26"/>
        <end position="35"/>
    </location>
</feature>
<keyword evidence="3" id="KW-1185">Reference proteome</keyword>
<gene>
    <name evidence="2" type="ORF">LITE_LOCUS29506</name>
</gene>
<sequence length="138" mass="15330">MGRRDPSPPKQDAPLARNVRHRRGSRLGLRQGGVQAPRRLRQAEFPQPPPPGVPRRGQVRRVQAPPFLRRRQARSDLPELGGERRERREGCCCGCQSRSGGEGGEGVPRCDGKRWVRRIIVTSIRSDVSGVRRGAVGS</sequence>
<evidence type="ECO:0000313" key="3">
    <source>
        <dbReference type="Proteomes" id="UP001154282"/>
    </source>
</evidence>